<protein>
    <submittedName>
        <fullName evidence="2">DUF2993 domain-containing protein</fullName>
    </submittedName>
</protein>
<gene>
    <name evidence="2" type="ORF">F6B43_05880</name>
</gene>
<proteinExistence type="predicted"/>
<evidence type="ECO:0000256" key="1">
    <source>
        <dbReference type="SAM" id="Phobius"/>
    </source>
</evidence>
<dbReference type="Proteomes" id="UP000325827">
    <property type="component" value="Unassembled WGS sequence"/>
</dbReference>
<keyword evidence="1" id="KW-0472">Membrane</keyword>
<organism evidence="2 3">
    <name type="scientific">Microbacterium rhizomatis</name>
    <dbReference type="NCBI Taxonomy" id="1631477"/>
    <lineage>
        <taxon>Bacteria</taxon>
        <taxon>Bacillati</taxon>
        <taxon>Actinomycetota</taxon>
        <taxon>Actinomycetes</taxon>
        <taxon>Micrococcales</taxon>
        <taxon>Microbacteriaceae</taxon>
        <taxon>Microbacterium</taxon>
    </lineage>
</organism>
<sequence>MTDTQPTQPLPDPAAQWVLSSSGEPRRRRRAWPWIVAIVVIAVLAAAAWFAGEWIARDLVSKTIRQQVITSLALPADQPIDVTIEGAVLPQLIGGRLDDVTVASDDVSLGQLTGDVSVHAQGIGLGDPPTARAATATVSLDAAQVQALLTSTAGGNTTISIDSLALAEPNVTAGTSLSVLGLPLPVALSLTPSAAEGQLVLTPASVQVAGAELSAADLRSRFGGVADTLLGGWNICVAKYLPVGLTLTSVAVQGDMLVAGLNVDPAIATDPALSAKGTCA</sequence>
<dbReference type="Pfam" id="PF11209">
    <property type="entry name" value="LmeA"/>
    <property type="match status" value="1"/>
</dbReference>
<dbReference type="AlphaFoldDB" id="A0A5J5J4X0"/>
<name>A0A5J5J4X0_9MICO</name>
<dbReference type="EMBL" id="VYSA01000001">
    <property type="protein sequence ID" value="KAA9111136.1"/>
    <property type="molecule type" value="Genomic_DNA"/>
</dbReference>
<keyword evidence="1" id="KW-0812">Transmembrane</keyword>
<reference evidence="3" key="1">
    <citation type="submission" date="2019-09" db="EMBL/GenBank/DDBJ databases">
        <title>Mumia zhuanghuii sp. nov. isolated from the intestinal contents of plateau pika (Ochotona curzoniae) in the Qinghai-Tibet plateau of China.</title>
        <authorList>
            <person name="Tian Z."/>
        </authorList>
    </citation>
    <scope>NUCLEOTIDE SEQUENCE [LARGE SCALE GENOMIC DNA]</scope>
    <source>
        <strain evidence="3">JCM 30598</strain>
    </source>
</reference>
<dbReference type="RefSeq" id="WP_150447906.1">
    <property type="nucleotide sequence ID" value="NZ_VYSA01000001.1"/>
</dbReference>
<keyword evidence="1" id="KW-1133">Transmembrane helix</keyword>
<comment type="caution">
    <text evidence="2">The sequence shown here is derived from an EMBL/GenBank/DDBJ whole genome shotgun (WGS) entry which is preliminary data.</text>
</comment>
<keyword evidence="3" id="KW-1185">Reference proteome</keyword>
<accession>A0A5J5J4X0</accession>
<evidence type="ECO:0000313" key="2">
    <source>
        <dbReference type="EMBL" id="KAA9111136.1"/>
    </source>
</evidence>
<evidence type="ECO:0000313" key="3">
    <source>
        <dbReference type="Proteomes" id="UP000325827"/>
    </source>
</evidence>
<dbReference type="OrthoDB" id="5123569at2"/>
<feature type="transmembrane region" description="Helical" evidence="1">
    <location>
        <begin position="31"/>
        <end position="52"/>
    </location>
</feature>
<dbReference type="InterPro" id="IPR021373">
    <property type="entry name" value="DUF2993"/>
</dbReference>